<dbReference type="Proteomes" id="UP001329915">
    <property type="component" value="Chromosome"/>
</dbReference>
<evidence type="ECO:0000259" key="10">
    <source>
        <dbReference type="PROSITE" id="PS50905"/>
    </source>
</evidence>
<evidence type="ECO:0000256" key="5">
    <source>
        <dbReference type="ARBA" id="ARBA00023002"/>
    </source>
</evidence>
<dbReference type="PANTHER" id="PTHR11431">
    <property type="entry name" value="FERRITIN"/>
    <property type="match status" value="1"/>
</dbReference>
<accession>A0AAU0UR03</accession>
<keyword evidence="4 8" id="KW-0479">Metal-binding</keyword>
<evidence type="ECO:0000256" key="2">
    <source>
        <dbReference type="ARBA" id="ARBA00006950"/>
    </source>
</evidence>
<dbReference type="KEGG" id="dbc:MFMK1_002844"/>
<dbReference type="CDD" id="cd01055">
    <property type="entry name" value="Nonheme_Ferritin"/>
    <property type="match status" value="1"/>
</dbReference>
<dbReference type="GO" id="GO:0042802">
    <property type="term" value="F:identical protein binding"/>
    <property type="evidence" value="ECO:0007669"/>
    <property type="project" value="UniProtKB-ARBA"/>
</dbReference>
<comment type="function">
    <text evidence="1 9">Iron-storage protein.</text>
</comment>
<dbReference type="RefSeq" id="WP_366922389.1">
    <property type="nucleotide sequence ID" value="NZ_CP121694.1"/>
</dbReference>
<comment type="subcellular location">
    <subcellularLocation>
        <location evidence="9">Cytoplasm</location>
    </subcellularLocation>
</comment>
<dbReference type="GO" id="GO:0008199">
    <property type="term" value="F:ferric iron binding"/>
    <property type="evidence" value="ECO:0007669"/>
    <property type="project" value="InterPro"/>
</dbReference>
<protein>
    <recommendedName>
        <fullName evidence="9">Ferritin</fullName>
        <ecNumber evidence="9">1.16.3.2</ecNumber>
    </recommendedName>
</protein>
<evidence type="ECO:0000313" key="11">
    <source>
        <dbReference type="EMBL" id="WRO22998.1"/>
    </source>
</evidence>
<dbReference type="GO" id="GO:0004322">
    <property type="term" value="F:ferroxidase activity"/>
    <property type="evidence" value="ECO:0007669"/>
    <property type="project" value="TreeGrafter"/>
</dbReference>
<dbReference type="GO" id="GO:0006826">
    <property type="term" value="P:iron ion transport"/>
    <property type="evidence" value="ECO:0007669"/>
    <property type="project" value="InterPro"/>
</dbReference>
<feature type="binding site" evidence="8">
    <location>
        <position position="94"/>
    </location>
    <ligand>
        <name>Fe cation</name>
        <dbReference type="ChEBI" id="CHEBI:24875"/>
        <label>1</label>
    </ligand>
</feature>
<dbReference type="InterPro" id="IPR001519">
    <property type="entry name" value="Ferritin"/>
</dbReference>
<gene>
    <name evidence="11" type="ORF">MFMK1_002844</name>
</gene>
<dbReference type="InterPro" id="IPR009040">
    <property type="entry name" value="Ferritin-like_diiron"/>
</dbReference>
<evidence type="ECO:0000256" key="3">
    <source>
        <dbReference type="ARBA" id="ARBA00022434"/>
    </source>
</evidence>
<keyword evidence="6 8" id="KW-0408">Iron</keyword>
<evidence type="ECO:0000256" key="9">
    <source>
        <dbReference type="RuleBase" id="RU361145"/>
    </source>
</evidence>
<dbReference type="EMBL" id="CP121694">
    <property type="protein sequence ID" value="WRO22998.1"/>
    <property type="molecule type" value="Genomic_DNA"/>
</dbReference>
<evidence type="ECO:0000313" key="12">
    <source>
        <dbReference type="Proteomes" id="UP001329915"/>
    </source>
</evidence>
<feature type="binding site" evidence="8">
    <location>
        <position position="53"/>
    </location>
    <ligand>
        <name>Fe cation</name>
        <dbReference type="ChEBI" id="CHEBI:24875"/>
        <label>1</label>
    </ligand>
</feature>
<dbReference type="PROSITE" id="PS50905">
    <property type="entry name" value="FERRITIN_LIKE"/>
    <property type="match status" value="1"/>
</dbReference>
<dbReference type="InterPro" id="IPR009078">
    <property type="entry name" value="Ferritin-like_SF"/>
</dbReference>
<feature type="binding site" evidence="8">
    <location>
        <position position="50"/>
    </location>
    <ligand>
        <name>Fe cation</name>
        <dbReference type="ChEBI" id="CHEBI:24875"/>
        <label>1</label>
    </ligand>
</feature>
<dbReference type="Pfam" id="PF00210">
    <property type="entry name" value="Ferritin"/>
    <property type="match status" value="1"/>
</dbReference>
<dbReference type="FunFam" id="1.20.1260.10:FF:000001">
    <property type="entry name" value="Non-heme ferritin"/>
    <property type="match status" value="1"/>
</dbReference>
<evidence type="ECO:0000256" key="4">
    <source>
        <dbReference type="ARBA" id="ARBA00022723"/>
    </source>
</evidence>
<dbReference type="InterPro" id="IPR012347">
    <property type="entry name" value="Ferritin-like"/>
</dbReference>
<evidence type="ECO:0000256" key="1">
    <source>
        <dbReference type="ARBA" id="ARBA00002485"/>
    </source>
</evidence>
<organism evidence="11 12">
    <name type="scientific">Metallumcola ferriviriculae</name>
    <dbReference type="NCBI Taxonomy" id="3039180"/>
    <lineage>
        <taxon>Bacteria</taxon>
        <taxon>Bacillati</taxon>
        <taxon>Bacillota</taxon>
        <taxon>Clostridia</taxon>
        <taxon>Neomoorellales</taxon>
        <taxon>Desulfitibacteraceae</taxon>
        <taxon>Metallumcola</taxon>
    </lineage>
</organism>
<reference evidence="11 12" key="1">
    <citation type="submission" date="2023-04" db="EMBL/GenBank/DDBJ databases">
        <authorList>
            <person name="Hsu D."/>
        </authorList>
    </citation>
    <scope>NUCLEOTIDE SEQUENCE [LARGE SCALE GENOMIC DNA]</scope>
    <source>
        <strain evidence="11 12">MK1</strain>
    </source>
</reference>
<dbReference type="AlphaFoldDB" id="A0AAU0UR03"/>
<dbReference type="GO" id="GO:0005829">
    <property type="term" value="C:cytosol"/>
    <property type="evidence" value="ECO:0007669"/>
    <property type="project" value="TreeGrafter"/>
</dbReference>
<keyword evidence="12" id="KW-1185">Reference proteome</keyword>
<feature type="domain" description="Ferritin-like diiron" evidence="10">
    <location>
        <begin position="1"/>
        <end position="145"/>
    </location>
</feature>
<dbReference type="Gene3D" id="1.20.1260.10">
    <property type="match status" value="1"/>
</dbReference>
<comment type="similarity">
    <text evidence="2 9">Belongs to the ferritin family. Prokaryotic subfamily.</text>
</comment>
<keyword evidence="5" id="KW-0560">Oxidoreductase</keyword>
<dbReference type="PANTHER" id="PTHR11431:SF127">
    <property type="entry name" value="BACTERIAL NON-HEME FERRITIN"/>
    <property type="match status" value="1"/>
</dbReference>
<name>A0AAU0UR03_9FIRM</name>
<sequence length="172" mass="20033">MFSGKLLNELNEQIKWEFYSAQYYLAMAAYCASEDLRGFENFFLVQAEEERFHAMKFYNFINEMGGRAIMKGFEDPNNEFSTVTEVFQAALKHEQFVTQRIYKLMDLATEEREHATISVLKWFIDEQVEEESTMNGIVKKLQRFGEDGSGIMMLDNELSQRAFTPPVSDPSI</sequence>
<dbReference type="InterPro" id="IPR041719">
    <property type="entry name" value="Ferritin_prok"/>
</dbReference>
<keyword evidence="3 9" id="KW-0409">Iron storage</keyword>
<comment type="catalytic activity">
    <reaction evidence="7 9">
        <text>4 Fe(2+) + O2 + 6 H2O = 4 iron(III) oxide-hydroxide + 12 H(+)</text>
        <dbReference type="Rhea" id="RHEA:11972"/>
        <dbReference type="ChEBI" id="CHEBI:15377"/>
        <dbReference type="ChEBI" id="CHEBI:15378"/>
        <dbReference type="ChEBI" id="CHEBI:15379"/>
        <dbReference type="ChEBI" id="CHEBI:29033"/>
        <dbReference type="ChEBI" id="CHEBI:78619"/>
        <dbReference type="EC" id="1.16.3.2"/>
    </reaction>
</comment>
<feature type="binding site" evidence="8">
    <location>
        <position position="17"/>
    </location>
    <ligand>
        <name>Fe cation</name>
        <dbReference type="ChEBI" id="CHEBI:24875"/>
        <label>1</label>
    </ligand>
</feature>
<evidence type="ECO:0000256" key="7">
    <source>
        <dbReference type="ARBA" id="ARBA00048035"/>
    </source>
</evidence>
<evidence type="ECO:0000256" key="8">
    <source>
        <dbReference type="PIRSR" id="PIRSR601519-1"/>
    </source>
</evidence>
<dbReference type="GO" id="GO:0008198">
    <property type="term" value="F:ferrous iron binding"/>
    <property type="evidence" value="ECO:0007669"/>
    <property type="project" value="TreeGrafter"/>
</dbReference>
<feature type="binding site" evidence="8">
    <location>
        <position position="127"/>
    </location>
    <ligand>
        <name>Fe cation</name>
        <dbReference type="ChEBI" id="CHEBI:24875"/>
        <label>1</label>
    </ligand>
</feature>
<dbReference type="EC" id="1.16.3.2" evidence="9"/>
<evidence type="ECO:0000256" key="6">
    <source>
        <dbReference type="ARBA" id="ARBA00023004"/>
    </source>
</evidence>
<dbReference type="SUPFAM" id="SSF47240">
    <property type="entry name" value="Ferritin-like"/>
    <property type="match status" value="1"/>
</dbReference>
<proteinExistence type="inferred from homology"/>
<dbReference type="InterPro" id="IPR008331">
    <property type="entry name" value="Ferritin_DPS_dom"/>
</dbReference>
<dbReference type="GO" id="GO:0006879">
    <property type="term" value="P:intracellular iron ion homeostasis"/>
    <property type="evidence" value="ECO:0007669"/>
    <property type="project" value="UniProtKB-KW"/>
</dbReference>
<keyword evidence="9" id="KW-0963">Cytoplasm</keyword>